<dbReference type="InterPro" id="IPR006578">
    <property type="entry name" value="MADF-dom"/>
</dbReference>
<protein>
    <submittedName>
        <fullName evidence="2">MADF domain-containing protein</fullName>
    </submittedName>
</protein>
<sequence>MKKLLYDLVSSVMYSAEKLIAAVKSHKVLYAYNHQVNERESINLWNLVAKECNAKNGKEAQIRWNNLVLEYFNYLTKGEDFPLAANMYFTQTYLFGAIDDPAVEDEYELERNLNSNDVKNKSLIVGDIDERITGEYTEKTTDEGIINTFNNLTHLELIFLGYARQLQRMPQTTQMQIKRKIADIIDEGEICLLNAA</sequence>
<dbReference type="AlphaFoldDB" id="A0A1A9WPV5"/>
<evidence type="ECO:0000259" key="1">
    <source>
        <dbReference type="Pfam" id="PF10545"/>
    </source>
</evidence>
<proteinExistence type="predicted"/>
<dbReference type="Pfam" id="PF10545">
    <property type="entry name" value="MADF_DNA_bdg"/>
    <property type="match status" value="1"/>
</dbReference>
<organism evidence="2 3">
    <name type="scientific">Glossina brevipalpis</name>
    <dbReference type="NCBI Taxonomy" id="37001"/>
    <lineage>
        <taxon>Eukaryota</taxon>
        <taxon>Metazoa</taxon>
        <taxon>Ecdysozoa</taxon>
        <taxon>Arthropoda</taxon>
        <taxon>Hexapoda</taxon>
        <taxon>Insecta</taxon>
        <taxon>Pterygota</taxon>
        <taxon>Neoptera</taxon>
        <taxon>Endopterygota</taxon>
        <taxon>Diptera</taxon>
        <taxon>Brachycera</taxon>
        <taxon>Muscomorpha</taxon>
        <taxon>Hippoboscoidea</taxon>
        <taxon>Glossinidae</taxon>
        <taxon>Glossina</taxon>
    </lineage>
</organism>
<dbReference type="EnsemblMetazoa" id="GBRI027524-RA">
    <property type="protein sequence ID" value="GBRI027524-PA"/>
    <property type="gene ID" value="GBRI027524"/>
</dbReference>
<evidence type="ECO:0000313" key="3">
    <source>
        <dbReference type="Proteomes" id="UP000091820"/>
    </source>
</evidence>
<keyword evidence="3" id="KW-1185">Reference proteome</keyword>
<feature type="domain" description="MADF" evidence="1">
    <location>
        <begin position="19"/>
        <end position="77"/>
    </location>
</feature>
<dbReference type="Proteomes" id="UP000091820">
    <property type="component" value="Unassembled WGS sequence"/>
</dbReference>
<dbReference type="VEuPathDB" id="VectorBase:GBRI027524"/>
<name>A0A1A9WPV5_9MUSC</name>
<reference evidence="2" key="2">
    <citation type="submission" date="2020-05" db="UniProtKB">
        <authorList>
            <consortium name="EnsemblMetazoa"/>
        </authorList>
    </citation>
    <scope>IDENTIFICATION</scope>
    <source>
        <strain evidence="2">IAEA</strain>
    </source>
</reference>
<evidence type="ECO:0000313" key="2">
    <source>
        <dbReference type="EnsemblMetazoa" id="GBRI027524-PA"/>
    </source>
</evidence>
<accession>A0A1A9WPV5</accession>
<reference evidence="3" key="1">
    <citation type="submission" date="2014-03" db="EMBL/GenBank/DDBJ databases">
        <authorList>
            <person name="Aksoy S."/>
            <person name="Warren W."/>
            <person name="Wilson R.K."/>
        </authorList>
    </citation>
    <scope>NUCLEOTIDE SEQUENCE [LARGE SCALE GENOMIC DNA]</scope>
    <source>
        <strain evidence="3">IAEA</strain>
    </source>
</reference>